<dbReference type="InterPro" id="IPR013785">
    <property type="entry name" value="Aldolase_TIM"/>
</dbReference>
<proteinExistence type="predicted"/>
<dbReference type="Gene3D" id="3.20.20.70">
    <property type="entry name" value="Aldolase class I"/>
    <property type="match status" value="1"/>
</dbReference>
<keyword evidence="5 6" id="KW-0411">Iron-sulfur</keyword>
<dbReference type="GO" id="GO:0003824">
    <property type="term" value="F:catalytic activity"/>
    <property type="evidence" value="ECO:0007669"/>
    <property type="project" value="InterPro"/>
</dbReference>
<evidence type="ECO:0000256" key="3">
    <source>
        <dbReference type="ARBA" id="ARBA00022723"/>
    </source>
</evidence>
<evidence type="ECO:0000256" key="2">
    <source>
        <dbReference type="ARBA" id="ARBA00022691"/>
    </source>
</evidence>
<dbReference type="EMBL" id="FWDM01000002">
    <property type="protein sequence ID" value="SLM09933.1"/>
    <property type="molecule type" value="Genomic_DNA"/>
</dbReference>
<evidence type="ECO:0000313" key="8">
    <source>
        <dbReference type="EMBL" id="SLM09933.1"/>
    </source>
</evidence>
<name>A0A3P3XGK7_9SPIR</name>
<dbReference type="InterPro" id="IPR027596">
    <property type="entry name" value="AmmeMemoSam_rS"/>
</dbReference>
<dbReference type="PIRSF" id="PIRSF004869">
    <property type="entry name" value="PflX_prd"/>
    <property type="match status" value="1"/>
</dbReference>
<dbReference type="PROSITE" id="PS51918">
    <property type="entry name" value="RADICAL_SAM"/>
    <property type="match status" value="1"/>
</dbReference>
<evidence type="ECO:0000256" key="6">
    <source>
        <dbReference type="PIRSR" id="PIRSR004869-50"/>
    </source>
</evidence>
<evidence type="ECO:0000256" key="1">
    <source>
        <dbReference type="ARBA" id="ARBA00022485"/>
    </source>
</evidence>
<dbReference type="PANTHER" id="PTHR30352">
    <property type="entry name" value="PYRUVATE FORMATE-LYASE-ACTIVATING ENZYME"/>
    <property type="match status" value="1"/>
</dbReference>
<evidence type="ECO:0000259" key="7">
    <source>
        <dbReference type="PROSITE" id="PS51918"/>
    </source>
</evidence>
<dbReference type="InterPro" id="IPR034457">
    <property type="entry name" value="Organic_radical-activating"/>
</dbReference>
<protein>
    <submittedName>
        <fullName evidence="8">Radical SAM domain protein</fullName>
    </submittedName>
</protein>
<keyword evidence="4 6" id="KW-0408">Iron</keyword>
<dbReference type="GO" id="GO:0046872">
    <property type="term" value="F:metal ion binding"/>
    <property type="evidence" value="ECO:0007669"/>
    <property type="project" value="UniProtKB-KW"/>
</dbReference>
<sequence>MSASEIARYWRKMPQKKIQCFLCSHACIIEDGASGHCSARLNRDGEMSLPFYGWISSLAIDPVEKKPLRRFMPGTWTYSVGFWHCTMNCPFCQNWEIAHPLRIVQEIISPEKLIELAVESGCPSISFTYSEPTLHIEYVIEAMQRAHARGLKTILVTNGNVLDQPAHEILAHTDATNVDFKTADAGIYKNILGGDIKVVQNFIHVAYELCHVEVTSLAVPGILDSASQIHSIAQTLAAISDEIPLHITHYRPAWKYHKPPLPSEMIQSMAEAARKHLKHVYAYI</sequence>
<keyword evidence="3 6" id="KW-0479">Metal-binding</keyword>
<reference evidence="8" key="1">
    <citation type="submission" date="2017-02" db="EMBL/GenBank/DDBJ databases">
        <authorList>
            <person name="Regsiter A."/>
            <person name="William W."/>
        </authorList>
    </citation>
    <scope>NUCLEOTIDE SEQUENCE</scope>
    <source>
        <strain evidence="8">Bib</strain>
    </source>
</reference>
<evidence type="ECO:0000256" key="5">
    <source>
        <dbReference type="ARBA" id="ARBA00023014"/>
    </source>
</evidence>
<keyword evidence="2 6" id="KW-0949">S-adenosyl-L-methionine</keyword>
<dbReference type="CDD" id="cd01335">
    <property type="entry name" value="Radical_SAM"/>
    <property type="match status" value="1"/>
</dbReference>
<dbReference type="SFLD" id="SFLDG01101">
    <property type="entry name" value="Uncharacterised_Radical_SAM_Su"/>
    <property type="match status" value="1"/>
</dbReference>
<dbReference type="GO" id="GO:0051539">
    <property type="term" value="F:4 iron, 4 sulfur cluster binding"/>
    <property type="evidence" value="ECO:0007669"/>
    <property type="project" value="UniProtKB-KW"/>
</dbReference>
<accession>A0A3P3XGK7</accession>
<dbReference type="InterPro" id="IPR007197">
    <property type="entry name" value="rSAM"/>
</dbReference>
<organism evidence="8">
    <name type="scientific">uncultured spirochete</name>
    <dbReference type="NCBI Taxonomy" id="156406"/>
    <lineage>
        <taxon>Bacteria</taxon>
        <taxon>Pseudomonadati</taxon>
        <taxon>Spirochaetota</taxon>
        <taxon>Spirochaetia</taxon>
        <taxon>Spirochaetales</taxon>
        <taxon>environmental samples</taxon>
    </lineage>
</organism>
<feature type="domain" description="Radical SAM core" evidence="7">
    <location>
        <begin position="70"/>
        <end position="284"/>
    </location>
</feature>
<keyword evidence="1" id="KW-0004">4Fe-4S</keyword>
<dbReference type="Pfam" id="PF04055">
    <property type="entry name" value="Radical_SAM"/>
    <property type="match status" value="1"/>
</dbReference>
<dbReference type="AlphaFoldDB" id="A0A3P3XGK7"/>
<dbReference type="SFLD" id="SFLDS00029">
    <property type="entry name" value="Radical_SAM"/>
    <property type="match status" value="1"/>
</dbReference>
<dbReference type="PANTHER" id="PTHR30352:SF5">
    <property type="entry name" value="PYRUVATE FORMATE-LYASE 1-ACTIVATING ENZYME"/>
    <property type="match status" value="1"/>
</dbReference>
<evidence type="ECO:0000256" key="4">
    <source>
        <dbReference type="ARBA" id="ARBA00023004"/>
    </source>
</evidence>
<dbReference type="InterPro" id="IPR016431">
    <property type="entry name" value="Pyrv-formate_lyase-activ_prd"/>
</dbReference>
<feature type="binding site" evidence="6">
    <location>
        <position position="89"/>
    </location>
    <ligand>
        <name>[4Fe-4S] cluster</name>
        <dbReference type="ChEBI" id="CHEBI:49883"/>
        <note>4Fe-4S-S-AdoMet</note>
    </ligand>
</feature>
<gene>
    <name evidence="8" type="ORF">SPIROBIBN47_100163</name>
</gene>
<feature type="binding site" evidence="6">
    <location>
        <position position="92"/>
    </location>
    <ligand>
        <name>[4Fe-4S] cluster</name>
        <dbReference type="ChEBI" id="CHEBI:49883"/>
        <note>4Fe-4S-S-AdoMet</note>
    </ligand>
</feature>
<dbReference type="SUPFAM" id="SSF102114">
    <property type="entry name" value="Radical SAM enzymes"/>
    <property type="match status" value="1"/>
</dbReference>
<feature type="binding site" evidence="6">
    <location>
        <position position="85"/>
    </location>
    <ligand>
        <name>[4Fe-4S] cluster</name>
        <dbReference type="ChEBI" id="CHEBI:49883"/>
        <note>4Fe-4S-S-AdoMet</note>
    </ligand>
</feature>
<dbReference type="InterPro" id="IPR058240">
    <property type="entry name" value="rSAM_sf"/>
</dbReference>
<comment type="cofactor">
    <cofactor evidence="6">
        <name>[4Fe-4S] cluster</name>
        <dbReference type="ChEBI" id="CHEBI:49883"/>
    </cofactor>
    <text evidence="6">Binds 1 [4Fe-4S] cluster. The cluster is coordinated with 3 cysteines and an exchangeable S-adenosyl-L-methionine.</text>
</comment>